<dbReference type="GO" id="GO:0031090">
    <property type="term" value="C:organelle membrane"/>
    <property type="evidence" value="ECO:0007669"/>
    <property type="project" value="UniProtKB-ARBA"/>
</dbReference>
<accession>A0A0F3NDC6</accession>
<dbReference type="FunFam" id="1.10.10.1590:FF:000001">
    <property type="entry name" value="NADH-quinone oxidoreductase subunit E"/>
    <property type="match status" value="1"/>
</dbReference>
<evidence type="ECO:0000256" key="9">
    <source>
        <dbReference type="ARBA" id="ARBA00031580"/>
    </source>
</evidence>
<dbReference type="InterPro" id="IPR042128">
    <property type="entry name" value="NuoE_dom"/>
</dbReference>
<feature type="binding site" evidence="13">
    <location>
        <position position="140"/>
    </location>
    <ligand>
        <name>[2Fe-2S] cluster</name>
        <dbReference type="ChEBI" id="CHEBI:190135"/>
    </ligand>
</feature>
<dbReference type="GO" id="GO:0003954">
    <property type="term" value="F:NADH dehydrogenase activity"/>
    <property type="evidence" value="ECO:0007669"/>
    <property type="project" value="TreeGrafter"/>
</dbReference>
<keyword evidence="4 13" id="KW-0479">Metal-binding</keyword>
<evidence type="ECO:0000256" key="13">
    <source>
        <dbReference type="PIRSR" id="PIRSR000216-1"/>
    </source>
</evidence>
<comment type="cofactor">
    <cofactor evidence="11">
        <name>[2Fe-2S] cluster</name>
        <dbReference type="ChEBI" id="CHEBI:190135"/>
    </cofactor>
</comment>
<feature type="binding site" evidence="13">
    <location>
        <position position="144"/>
    </location>
    <ligand>
        <name>[2Fe-2S] cluster</name>
        <dbReference type="ChEBI" id="CHEBI:190135"/>
    </ligand>
</feature>
<sequence length="181" mass="20704">MSNIRKNSNTTCTEEFKFNNKNLKYANDIINKYPHDRKSSAVMALLHIAQKQCGGFIPLSAISYIADFLDMQQIHVLEVARFYSMYNLSPIGKYLIQICRTTPCWLCGSDDILRSCKELLNIDIGETTSDNLFTLKEVECLGACINAPIVQINDDYYEKLTSDKIKDILMEIQRKETLISD</sequence>
<evidence type="ECO:0000313" key="14">
    <source>
        <dbReference type="EMBL" id="KJV66040.1"/>
    </source>
</evidence>
<evidence type="ECO:0000256" key="8">
    <source>
        <dbReference type="ARBA" id="ARBA00023027"/>
    </source>
</evidence>
<evidence type="ECO:0000256" key="12">
    <source>
        <dbReference type="ARBA" id="ARBA00047712"/>
    </source>
</evidence>
<dbReference type="GO" id="GO:0022890">
    <property type="term" value="F:inorganic cation transmembrane transporter activity"/>
    <property type="evidence" value="ECO:0007669"/>
    <property type="project" value="UniProtKB-ARBA"/>
</dbReference>
<dbReference type="InterPro" id="IPR041921">
    <property type="entry name" value="NuoE_N"/>
</dbReference>
<evidence type="ECO:0000256" key="3">
    <source>
        <dbReference type="ARBA" id="ARBA00022714"/>
    </source>
</evidence>
<keyword evidence="6 13" id="KW-0408">Iron</keyword>
<dbReference type="GO" id="GO:0051537">
    <property type="term" value="F:2 iron, 2 sulfur cluster binding"/>
    <property type="evidence" value="ECO:0007669"/>
    <property type="project" value="UniProtKB-KW"/>
</dbReference>
<dbReference type="Proteomes" id="UP000033546">
    <property type="component" value="Unassembled WGS sequence"/>
</dbReference>
<dbReference type="GO" id="GO:0008324">
    <property type="term" value="F:monoatomic cation transmembrane transporter activity"/>
    <property type="evidence" value="ECO:0007669"/>
    <property type="project" value="UniProtKB-ARBA"/>
</dbReference>
<keyword evidence="5" id="KW-1278">Translocase</keyword>
<dbReference type="GO" id="GO:0022804">
    <property type="term" value="F:active transmembrane transporter activity"/>
    <property type="evidence" value="ECO:0007669"/>
    <property type="project" value="UniProtKB-ARBA"/>
</dbReference>
<evidence type="ECO:0000313" key="15">
    <source>
        <dbReference type="Proteomes" id="UP000033546"/>
    </source>
</evidence>
<feature type="binding site" evidence="13">
    <location>
        <position position="104"/>
    </location>
    <ligand>
        <name>[2Fe-2S] cluster</name>
        <dbReference type="ChEBI" id="CHEBI:190135"/>
    </ligand>
</feature>
<keyword evidence="7 13" id="KW-0411">Iron-sulfur</keyword>
<dbReference type="Gene3D" id="3.40.30.10">
    <property type="entry name" value="Glutaredoxin"/>
    <property type="match status" value="1"/>
</dbReference>
<comment type="similarity">
    <text evidence="1">Belongs to the complex I 24 kDa subunit family.</text>
</comment>
<keyword evidence="3 13" id="KW-0001">2Fe-2S</keyword>
<comment type="caution">
    <text evidence="14">The sequence shown here is derived from an EMBL/GenBank/DDBJ whole genome shotgun (WGS) entry which is preliminary data.</text>
</comment>
<protein>
    <recommendedName>
        <fullName evidence="2">NADH-quinone oxidoreductase subunit E</fullName>
    </recommendedName>
    <alternativeName>
        <fullName evidence="9">NADH dehydrogenase I subunit E</fullName>
    </alternativeName>
    <alternativeName>
        <fullName evidence="10">NDH-1 subunit E</fullName>
    </alternativeName>
</protein>
<dbReference type="PATRIC" id="fig|1359167.3.peg.222"/>
<evidence type="ECO:0000256" key="5">
    <source>
        <dbReference type="ARBA" id="ARBA00022967"/>
    </source>
</evidence>
<dbReference type="GO" id="GO:0031967">
    <property type="term" value="C:organelle envelope"/>
    <property type="evidence" value="ECO:0007669"/>
    <property type="project" value="UniProtKB-ARBA"/>
</dbReference>
<dbReference type="GO" id="GO:1902494">
    <property type="term" value="C:catalytic complex"/>
    <property type="evidence" value="ECO:0007669"/>
    <property type="project" value="UniProtKB-ARBA"/>
</dbReference>
<reference evidence="14 15" key="1">
    <citation type="submission" date="2015-02" db="EMBL/GenBank/DDBJ databases">
        <title>Genome Sequencing of Rickettsiales.</title>
        <authorList>
            <person name="Daugherty S.C."/>
            <person name="Su Q."/>
            <person name="Abolude K."/>
            <person name="Beier-Sexton M."/>
            <person name="Carlyon J.A."/>
            <person name="Carter R."/>
            <person name="Day N.P."/>
            <person name="Dumler S.J."/>
            <person name="Dyachenko V."/>
            <person name="Godinez A."/>
            <person name="Kurtti T.J."/>
            <person name="Lichay M."/>
            <person name="Mullins K.E."/>
            <person name="Ott S."/>
            <person name="Pappas-Brown V."/>
            <person name="Paris D.H."/>
            <person name="Patel P."/>
            <person name="Richards A.L."/>
            <person name="Sadzewicz L."/>
            <person name="Sears K."/>
            <person name="Seidman D."/>
            <person name="Sengamalay N."/>
            <person name="Stenos J."/>
            <person name="Tallon L.J."/>
            <person name="Vincent G."/>
            <person name="Fraser C.M."/>
            <person name="Munderloh U."/>
            <person name="Dunning-Hotopp J.C."/>
        </authorList>
    </citation>
    <scope>NUCLEOTIDE SEQUENCE [LARGE SCALE GENOMIC DNA]</scope>
    <source>
        <strain evidence="14 15">EmCRT</strain>
    </source>
</reference>
<evidence type="ECO:0000256" key="11">
    <source>
        <dbReference type="ARBA" id="ARBA00034078"/>
    </source>
</evidence>
<feature type="binding site" evidence="13">
    <location>
        <position position="99"/>
    </location>
    <ligand>
        <name>[2Fe-2S] cluster</name>
        <dbReference type="ChEBI" id="CHEBI:190135"/>
    </ligand>
</feature>
<evidence type="ECO:0000256" key="10">
    <source>
        <dbReference type="ARBA" id="ARBA00032788"/>
    </source>
</evidence>
<dbReference type="PROSITE" id="PS01099">
    <property type="entry name" value="COMPLEX1_24K"/>
    <property type="match status" value="1"/>
</dbReference>
<dbReference type="PANTHER" id="PTHR10371">
    <property type="entry name" value="NADH DEHYDROGENASE UBIQUINONE FLAVOPROTEIN 2, MITOCHONDRIAL"/>
    <property type="match status" value="1"/>
</dbReference>
<dbReference type="Pfam" id="PF01257">
    <property type="entry name" value="2Fe-2S_thioredx"/>
    <property type="match status" value="1"/>
</dbReference>
<dbReference type="PANTHER" id="PTHR10371:SF3">
    <property type="entry name" value="NADH DEHYDROGENASE [UBIQUINONE] FLAVOPROTEIN 2, MITOCHONDRIAL"/>
    <property type="match status" value="1"/>
</dbReference>
<comment type="cofactor">
    <cofactor evidence="13">
        <name>[2Fe-2S] cluster</name>
        <dbReference type="ChEBI" id="CHEBI:190135"/>
    </cofactor>
    <text evidence="13">Binds 1 [2Fe-2S] cluster.</text>
</comment>
<dbReference type="NCBIfam" id="TIGR01958">
    <property type="entry name" value="nuoE_fam"/>
    <property type="match status" value="1"/>
</dbReference>
<evidence type="ECO:0000256" key="6">
    <source>
        <dbReference type="ARBA" id="ARBA00023004"/>
    </source>
</evidence>
<dbReference type="FunFam" id="3.40.30.10:FF:000022">
    <property type="entry name" value="NADH dehydrogenase flavoprotein 2, mitochondrial"/>
    <property type="match status" value="1"/>
</dbReference>
<dbReference type="InterPro" id="IPR002023">
    <property type="entry name" value="NuoE-like"/>
</dbReference>
<dbReference type="EMBL" id="LANU01000001">
    <property type="protein sequence ID" value="KJV66040.1"/>
    <property type="molecule type" value="Genomic_DNA"/>
</dbReference>
<dbReference type="GO" id="GO:0098662">
    <property type="term" value="P:inorganic cation transmembrane transport"/>
    <property type="evidence" value="ECO:0007669"/>
    <property type="project" value="UniProtKB-ARBA"/>
</dbReference>
<dbReference type="GO" id="GO:0046872">
    <property type="term" value="F:metal ion binding"/>
    <property type="evidence" value="ECO:0007669"/>
    <property type="project" value="UniProtKB-KW"/>
</dbReference>
<evidence type="ECO:0000256" key="4">
    <source>
        <dbReference type="ARBA" id="ARBA00022723"/>
    </source>
</evidence>
<evidence type="ECO:0000256" key="2">
    <source>
        <dbReference type="ARBA" id="ARBA00019898"/>
    </source>
</evidence>
<dbReference type="PIRSF" id="PIRSF000216">
    <property type="entry name" value="NADH_DH_24kDa"/>
    <property type="match status" value="1"/>
</dbReference>
<dbReference type="CDD" id="cd03064">
    <property type="entry name" value="TRX_Fd_NuoE"/>
    <property type="match status" value="1"/>
</dbReference>
<keyword evidence="8" id="KW-0520">NAD</keyword>
<dbReference type="SUPFAM" id="SSF52833">
    <property type="entry name" value="Thioredoxin-like"/>
    <property type="match status" value="1"/>
</dbReference>
<evidence type="ECO:0000256" key="1">
    <source>
        <dbReference type="ARBA" id="ARBA00010643"/>
    </source>
</evidence>
<dbReference type="NCBIfam" id="NF005725">
    <property type="entry name" value="PRK07539.1-5"/>
    <property type="match status" value="1"/>
</dbReference>
<evidence type="ECO:0000256" key="7">
    <source>
        <dbReference type="ARBA" id="ARBA00023014"/>
    </source>
</evidence>
<name>A0A0F3NDC6_9RICK</name>
<dbReference type="AlphaFoldDB" id="A0A0F3NDC6"/>
<dbReference type="RefSeq" id="WP_045804611.1">
    <property type="nucleotide sequence ID" value="NZ_LANU01000001.1"/>
</dbReference>
<gene>
    <name evidence="14" type="primary">nuoE</name>
    <name evidence="14" type="ORF">EMUCRT_0230</name>
</gene>
<dbReference type="InterPro" id="IPR036249">
    <property type="entry name" value="Thioredoxin-like_sf"/>
</dbReference>
<dbReference type="GO" id="GO:0098796">
    <property type="term" value="C:membrane protein complex"/>
    <property type="evidence" value="ECO:0007669"/>
    <property type="project" value="UniProtKB-ARBA"/>
</dbReference>
<comment type="catalytic activity">
    <reaction evidence="12">
        <text>a quinone + NADH + 5 H(+)(in) = a quinol + NAD(+) + 4 H(+)(out)</text>
        <dbReference type="Rhea" id="RHEA:57888"/>
        <dbReference type="ChEBI" id="CHEBI:15378"/>
        <dbReference type="ChEBI" id="CHEBI:24646"/>
        <dbReference type="ChEBI" id="CHEBI:57540"/>
        <dbReference type="ChEBI" id="CHEBI:57945"/>
        <dbReference type="ChEBI" id="CHEBI:132124"/>
    </reaction>
</comment>
<organism evidence="14 15">
    <name type="scientific">Ehrlichia cf. muris str. EmCRT</name>
    <dbReference type="NCBI Taxonomy" id="1359167"/>
    <lineage>
        <taxon>Bacteria</taxon>
        <taxon>Pseudomonadati</taxon>
        <taxon>Pseudomonadota</taxon>
        <taxon>Alphaproteobacteria</taxon>
        <taxon>Rickettsiales</taxon>
        <taxon>Anaplasmataceae</taxon>
        <taxon>Ehrlichia</taxon>
    </lineage>
</organism>
<proteinExistence type="inferred from homology"/>
<dbReference type="Gene3D" id="1.10.10.1590">
    <property type="entry name" value="NADH-quinone oxidoreductase subunit E"/>
    <property type="match status" value="1"/>
</dbReference>